<reference evidence="2" key="2">
    <citation type="submission" date="2013-09" db="EMBL/GenBank/DDBJ databases">
        <authorList>
            <person name="Alam M."/>
            <person name="Haque M.S."/>
            <person name="Islam M.S."/>
            <person name="Emdad E.M."/>
            <person name="Islam M.M."/>
            <person name="Ahmed B."/>
            <person name="Halim A."/>
            <person name="Hossen Q.M.M."/>
            <person name="Hossain M.Z."/>
            <person name="Ahmed R."/>
            <person name="Khan M.M."/>
            <person name="Islam R."/>
            <person name="Rashid M.M."/>
            <person name="Khan S.A."/>
            <person name="Rahman M.S."/>
            <person name="Alam M."/>
            <person name="Yahiya A.S."/>
            <person name="Khan M.S."/>
            <person name="Azam M.S."/>
            <person name="Haque T."/>
            <person name="Lashkar M.Z.H."/>
            <person name="Akhand A.I."/>
            <person name="Morshed G."/>
            <person name="Roy S."/>
            <person name="Uddin K.S."/>
            <person name="Rabeya T."/>
            <person name="Hossain A.S."/>
            <person name="Chowdhury A."/>
            <person name="Snigdha A.R."/>
            <person name="Mortoza M.S."/>
            <person name="Matin S.A."/>
            <person name="Hoque S.M.E."/>
            <person name="Islam M.K."/>
            <person name="Roy D.K."/>
            <person name="Haider R."/>
            <person name="Moosa M.M."/>
            <person name="Elias S.M."/>
            <person name="Hasan A.M."/>
            <person name="Jahan S."/>
            <person name="Shafiuddin M."/>
            <person name="Mahmood N."/>
            <person name="Shommy N.S."/>
        </authorList>
    </citation>
    <scope>NUCLEOTIDE SEQUENCE</scope>
    <source>
        <tissue evidence="2">Whole seedlings</tissue>
    </source>
</reference>
<reference evidence="3" key="1">
    <citation type="submission" date="2013-09" db="EMBL/GenBank/DDBJ databases">
        <title>Corchorus olitorius genome sequencing.</title>
        <authorList>
            <person name="Alam M."/>
            <person name="Haque M.S."/>
            <person name="Islam M.S."/>
            <person name="Emdad E.M."/>
            <person name="Islam M.M."/>
            <person name="Ahmed B."/>
            <person name="Halim A."/>
            <person name="Hossen Q.M.M."/>
            <person name="Hossain M.Z."/>
            <person name="Ahmed R."/>
            <person name="Khan M.M."/>
            <person name="Islam R."/>
            <person name="Rashid M.M."/>
            <person name="Khan S.A."/>
            <person name="Rahman M.S."/>
            <person name="Alam M."/>
            <person name="Yahiya A.S."/>
            <person name="Khan M.S."/>
            <person name="Azam M.S."/>
            <person name="Haque T."/>
            <person name="Lashkar M.Z.H."/>
            <person name="Akhand A.I."/>
            <person name="Morshed G."/>
            <person name="Roy S."/>
            <person name="Uddin K.S."/>
            <person name="Rabeya T."/>
            <person name="Hossain A.S."/>
            <person name="Chowdhury A."/>
            <person name="Snigdha A.R."/>
            <person name="Mortoza M.S."/>
            <person name="Matin S.A."/>
            <person name="Hoque S.M.E."/>
            <person name="Islam M.K."/>
            <person name="Roy D.K."/>
            <person name="Haider R."/>
            <person name="Moosa M.M."/>
            <person name="Elias S.M."/>
            <person name="Hasan A.M."/>
            <person name="Jahan S."/>
            <person name="Shafiuddin M."/>
            <person name="Mahmood N."/>
            <person name="Shommy N.S."/>
        </authorList>
    </citation>
    <scope>NUCLEOTIDE SEQUENCE [LARGE SCALE GENOMIC DNA]</scope>
    <source>
        <strain evidence="3">cv. O-4</strain>
    </source>
</reference>
<sequence length="69" mass="7541">MVEGSRLRTVCKVRAEGANRDEEGSTSSPVMRKYHPFGVLSPSSETLTAAYLIAPPRNQFISSARFANP</sequence>
<evidence type="ECO:0000313" key="2">
    <source>
        <dbReference type="EMBL" id="OMP13343.1"/>
    </source>
</evidence>
<proteinExistence type="predicted"/>
<protein>
    <submittedName>
        <fullName evidence="2">ATP binding protein</fullName>
    </submittedName>
</protein>
<name>A0A1R3L1V6_9ROSI</name>
<dbReference type="EMBL" id="AWUE01004531">
    <property type="protein sequence ID" value="OMP13343.1"/>
    <property type="molecule type" value="Genomic_DNA"/>
</dbReference>
<keyword evidence="3" id="KW-1185">Reference proteome</keyword>
<evidence type="ECO:0000313" key="1">
    <source>
        <dbReference type="EMBL" id="OMP12947.1"/>
    </source>
</evidence>
<organism evidence="2 3">
    <name type="scientific">Corchorus olitorius</name>
    <dbReference type="NCBI Taxonomy" id="93759"/>
    <lineage>
        <taxon>Eukaryota</taxon>
        <taxon>Viridiplantae</taxon>
        <taxon>Streptophyta</taxon>
        <taxon>Embryophyta</taxon>
        <taxon>Tracheophyta</taxon>
        <taxon>Spermatophyta</taxon>
        <taxon>Magnoliopsida</taxon>
        <taxon>eudicotyledons</taxon>
        <taxon>Gunneridae</taxon>
        <taxon>Pentapetalae</taxon>
        <taxon>rosids</taxon>
        <taxon>malvids</taxon>
        <taxon>Malvales</taxon>
        <taxon>Malvaceae</taxon>
        <taxon>Grewioideae</taxon>
        <taxon>Apeibeae</taxon>
        <taxon>Corchorus</taxon>
    </lineage>
</organism>
<dbReference type="Proteomes" id="UP000187203">
    <property type="component" value="Unassembled WGS sequence"/>
</dbReference>
<dbReference type="AlphaFoldDB" id="A0A1R3L1V6"/>
<comment type="caution">
    <text evidence="2">The sequence shown here is derived from an EMBL/GenBank/DDBJ whole genome shotgun (WGS) entry which is preliminary data.</text>
</comment>
<dbReference type="EMBL" id="AWUE01005555">
    <property type="protein sequence ID" value="OMP12947.1"/>
    <property type="molecule type" value="Genomic_DNA"/>
</dbReference>
<accession>A0A1R3L1V6</accession>
<gene>
    <name evidence="2" type="ORF">COLO4_01857</name>
    <name evidence="1" type="ORF">COLO4_02536</name>
</gene>
<reference evidence="2" key="3">
    <citation type="journal article" date="2017" name="Nat. Plants">
        <title>Comparative genomics of two jute species and insight into fibre biogenesis.</title>
        <authorList>
            <person name="Islam M.S."/>
            <person name="Saito J.A."/>
            <person name="Emdad E.M."/>
            <person name="Ahmed B."/>
            <person name="Islam M.M."/>
            <person name="Halim A."/>
            <person name="Hossen Q.M."/>
            <person name="Hossain M.Z."/>
            <person name="Ahmed R."/>
            <person name="Hossain M.S."/>
            <person name="Kabir S.M."/>
            <person name="Khan M.S."/>
            <person name="Khan M.M."/>
            <person name="Hasan R."/>
            <person name="Aktar N."/>
            <person name="Honi U."/>
            <person name="Islam R."/>
            <person name="Rashid M.M."/>
            <person name="Wan X."/>
            <person name="Hou S."/>
            <person name="Haque T."/>
            <person name="Azam M.S."/>
            <person name="Moosa M.M."/>
            <person name="Elias S.M."/>
            <person name="Hasan A.M."/>
            <person name="Mahmood N."/>
            <person name="Shafiuddin M."/>
            <person name="Shahid S."/>
            <person name="Shommu N.S."/>
            <person name="Jahan S."/>
            <person name="Roy S."/>
            <person name="Chowdhury A."/>
            <person name="Akhand A.I."/>
            <person name="Nisho G.M."/>
            <person name="Uddin K.S."/>
            <person name="Rabeya T."/>
            <person name="Hoque S.M."/>
            <person name="Snigdha A.R."/>
            <person name="Mortoza S."/>
            <person name="Matin S.A."/>
            <person name="Islam M.K."/>
            <person name="Lashkar M.Z."/>
            <person name="Zaman M."/>
            <person name="Yuryev A."/>
            <person name="Uddin M.K."/>
            <person name="Rahman M.S."/>
            <person name="Haque M.S."/>
            <person name="Alam M.M."/>
            <person name="Khan H."/>
            <person name="Alam M."/>
        </authorList>
    </citation>
    <scope>NUCLEOTIDE SEQUENCE</scope>
    <source>
        <tissue evidence="2">Whole seedlings</tissue>
    </source>
</reference>
<evidence type="ECO:0000313" key="3">
    <source>
        <dbReference type="Proteomes" id="UP000187203"/>
    </source>
</evidence>